<dbReference type="Proteomes" id="UP001596312">
    <property type="component" value="Unassembled WGS sequence"/>
</dbReference>
<evidence type="ECO:0000313" key="2">
    <source>
        <dbReference type="Proteomes" id="UP001596312"/>
    </source>
</evidence>
<dbReference type="AlphaFoldDB" id="A0ABD5V8G7"/>
<dbReference type="Pfam" id="PF08905">
    <property type="entry name" value="DUF1850"/>
    <property type="match status" value="1"/>
</dbReference>
<dbReference type="EMBL" id="JBHSXQ010000003">
    <property type="protein sequence ID" value="MFC6905445.1"/>
    <property type="molecule type" value="Genomic_DNA"/>
</dbReference>
<dbReference type="RefSeq" id="WP_340603970.1">
    <property type="nucleotide sequence ID" value="NZ_JBBMXV010000003.1"/>
</dbReference>
<evidence type="ECO:0000313" key="1">
    <source>
        <dbReference type="EMBL" id="MFC6905445.1"/>
    </source>
</evidence>
<gene>
    <name evidence="1" type="ORF">ACFQGH_09590</name>
</gene>
<dbReference type="InterPro" id="IPR015001">
    <property type="entry name" value="DUF1850"/>
</dbReference>
<name>A0ABD5V8G7_9EURY</name>
<organism evidence="1 2">
    <name type="scientific">Halalkalicoccus tibetensis</name>
    <dbReference type="NCBI Taxonomy" id="175632"/>
    <lineage>
        <taxon>Archaea</taxon>
        <taxon>Methanobacteriati</taxon>
        <taxon>Methanobacteriota</taxon>
        <taxon>Stenosarchaea group</taxon>
        <taxon>Halobacteria</taxon>
        <taxon>Halobacteriales</taxon>
        <taxon>Halococcaceae</taxon>
        <taxon>Halalkalicoccus</taxon>
    </lineage>
</organism>
<proteinExistence type="predicted"/>
<keyword evidence="2" id="KW-1185">Reference proteome</keyword>
<reference evidence="1 2" key="1">
    <citation type="journal article" date="2019" name="Int. J. Syst. Evol. Microbiol.">
        <title>The Global Catalogue of Microorganisms (GCM) 10K type strain sequencing project: providing services to taxonomists for standard genome sequencing and annotation.</title>
        <authorList>
            <consortium name="The Broad Institute Genomics Platform"/>
            <consortium name="The Broad Institute Genome Sequencing Center for Infectious Disease"/>
            <person name="Wu L."/>
            <person name="Ma J."/>
        </authorList>
    </citation>
    <scope>NUCLEOTIDE SEQUENCE [LARGE SCALE GENOMIC DNA]</scope>
    <source>
        <strain evidence="1 2">CGMCC 1.3240</strain>
    </source>
</reference>
<comment type="caution">
    <text evidence="1">The sequence shown here is derived from an EMBL/GenBank/DDBJ whole genome shotgun (WGS) entry which is preliminary data.</text>
</comment>
<sequence>MDPRDGVVSAIALCIVGITAAAVNPSLLVLQLEDAETGERLGSHAIGEGERFEVRYVHSFEGTEIRETYTAEDEGIVQVREAYEYHAAGLEFTRETYREDGWIVSDVERELGCFTVRVAGSTEQSLVVGGTERSLEAYAEPGTGIELSIERTSRAEHHATNTRTR</sequence>
<protein>
    <submittedName>
        <fullName evidence="1">DUF1850 domain-containing protein</fullName>
    </submittedName>
</protein>
<accession>A0ABD5V8G7</accession>